<proteinExistence type="predicted"/>
<dbReference type="AlphaFoldDB" id="A0AAP0PBY7"/>
<evidence type="ECO:0000256" key="1">
    <source>
        <dbReference type="SAM" id="MobiDB-lite"/>
    </source>
</evidence>
<sequence>MARCRRRTTSKARLRSARGDSAAVAAMDGGNATWMKATLRTARAARRSQWSARHCAESARRSVGAAHPASAATQGGGVDEAAAAASASRRCDDDDGERQLVGAARSVGVAWRARLRRRGIDSGAVNGVEQARSGVLSTDRSSMRVRFDEVRRREDSNEVSL</sequence>
<dbReference type="Proteomes" id="UP001420932">
    <property type="component" value="Unassembled WGS sequence"/>
</dbReference>
<feature type="region of interest" description="Disordered" evidence="1">
    <location>
        <begin position="55"/>
        <end position="97"/>
    </location>
</feature>
<gene>
    <name evidence="2" type="ORF">Syun_014491</name>
</gene>
<accession>A0AAP0PBY7</accession>
<reference evidence="2 3" key="1">
    <citation type="submission" date="2024-01" db="EMBL/GenBank/DDBJ databases">
        <title>Genome assemblies of Stephania.</title>
        <authorList>
            <person name="Yang L."/>
        </authorList>
    </citation>
    <scope>NUCLEOTIDE SEQUENCE [LARGE SCALE GENOMIC DNA]</scope>
    <source>
        <strain evidence="2">YNDBR</strain>
        <tissue evidence="2">Leaf</tissue>
    </source>
</reference>
<keyword evidence="3" id="KW-1185">Reference proteome</keyword>
<comment type="caution">
    <text evidence="2">The sequence shown here is derived from an EMBL/GenBank/DDBJ whole genome shotgun (WGS) entry which is preliminary data.</text>
</comment>
<evidence type="ECO:0000313" key="3">
    <source>
        <dbReference type="Proteomes" id="UP001420932"/>
    </source>
</evidence>
<protein>
    <submittedName>
        <fullName evidence="2">Uncharacterized protein</fullName>
    </submittedName>
</protein>
<name>A0AAP0PBY7_9MAGN</name>
<dbReference type="EMBL" id="JBBNAF010000006">
    <property type="protein sequence ID" value="KAK9135161.1"/>
    <property type="molecule type" value="Genomic_DNA"/>
</dbReference>
<evidence type="ECO:0000313" key="2">
    <source>
        <dbReference type="EMBL" id="KAK9135161.1"/>
    </source>
</evidence>
<organism evidence="2 3">
    <name type="scientific">Stephania yunnanensis</name>
    <dbReference type="NCBI Taxonomy" id="152371"/>
    <lineage>
        <taxon>Eukaryota</taxon>
        <taxon>Viridiplantae</taxon>
        <taxon>Streptophyta</taxon>
        <taxon>Embryophyta</taxon>
        <taxon>Tracheophyta</taxon>
        <taxon>Spermatophyta</taxon>
        <taxon>Magnoliopsida</taxon>
        <taxon>Ranunculales</taxon>
        <taxon>Menispermaceae</taxon>
        <taxon>Menispermoideae</taxon>
        <taxon>Cissampelideae</taxon>
        <taxon>Stephania</taxon>
    </lineage>
</organism>